<dbReference type="AlphaFoldDB" id="A0A3B0ZDS0"/>
<evidence type="ECO:0000313" key="1">
    <source>
        <dbReference type="EMBL" id="VAW84399.1"/>
    </source>
</evidence>
<sequence length="94" mass="11211">MLPHRTRYRHIMSGIFDDALYQGKVCIIPQQSKMALWMDRHNLDFPMFAQWERESISAAIDDALARLPFYREQARAAQKIRRDSWSRNNPIDVF</sequence>
<proteinExistence type="predicted"/>
<accession>A0A3B0ZDS0</accession>
<gene>
    <name evidence="1" type="ORF">MNBD_GAMMA18-983</name>
</gene>
<name>A0A3B0ZDS0_9ZZZZ</name>
<reference evidence="1" key="1">
    <citation type="submission" date="2018-06" db="EMBL/GenBank/DDBJ databases">
        <authorList>
            <person name="Zhirakovskaya E."/>
        </authorList>
    </citation>
    <scope>NUCLEOTIDE SEQUENCE</scope>
</reference>
<dbReference type="EMBL" id="UOFP01000045">
    <property type="protein sequence ID" value="VAW84399.1"/>
    <property type="molecule type" value="Genomic_DNA"/>
</dbReference>
<protein>
    <submittedName>
        <fullName evidence="1">Uncharacterized protein</fullName>
    </submittedName>
</protein>
<organism evidence="1">
    <name type="scientific">hydrothermal vent metagenome</name>
    <dbReference type="NCBI Taxonomy" id="652676"/>
    <lineage>
        <taxon>unclassified sequences</taxon>
        <taxon>metagenomes</taxon>
        <taxon>ecological metagenomes</taxon>
    </lineage>
</organism>